<dbReference type="InterPro" id="IPR038584">
    <property type="entry name" value="Ribosomal_bL33_sf"/>
</dbReference>
<evidence type="ECO:0000256" key="1">
    <source>
        <dbReference type="ARBA" id="ARBA00007596"/>
    </source>
</evidence>
<dbReference type="GO" id="GO:1990904">
    <property type="term" value="C:ribonucleoprotein complex"/>
    <property type="evidence" value="ECO:0007669"/>
    <property type="project" value="UniProtKB-KW"/>
</dbReference>
<evidence type="ECO:0000256" key="2">
    <source>
        <dbReference type="ARBA" id="ARBA00022980"/>
    </source>
</evidence>
<evidence type="ECO:0000313" key="6">
    <source>
        <dbReference type="EMBL" id="SFQ40913.1"/>
    </source>
</evidence>
<dbReference type="OrthoDB" id="9801333at2"/>
<dbReference type="GO" id="GO:0005737">
    <property type="term" value="C:cytoplasm"/>
    <property type="evidence" value="ECO:0007669"/>
    <property type="project" value="UniProtKB-ARBA"/>
</dbReference>
<dbReference type="HAMAP" id="MF_00294">
    <property type="entry name" value="Ribosomal_bL33"/>
    <property type="match status" value="1"/>
</dbReference>
<dbReference type="InterPro" id="IPR011332">
    <property type="entry name" value="Ribosomal_zn-bd"/>
</dbReference>
<dbReference type="NCBIfam" id="NF001764">
    <property type="entry name" value="PRK00504.1"/>
    <property type="match status" value="1"/>
</dbReference>
<accession>A0A1I5Y9R7</accession>
<keyword evidence="3 5" id="KW-0687">Ribonucleoprotein</keyword>
<dbReference type="EMBL" id="FOXW01000007">
    <property type="protein sequence ID" value="SFQ40913.1"/>
    <property type="molecule type" value="Genomic_DNA"/>
</dbReference>
<dbReference type="GO" id="GO:0003735">
    <property type="term" value="F:structural constituent of ribosome"/>
    <property type="evidence" value="ECO:0007669"/>
    <property type="project" value="InterPro"/>
</dbReference>
<evidence type="ECO:0000256" key="4">
    <source>
        <dbReference type="ARBA" id="ARBA00035176"/>
    </source>
</evidence>
<keyword evidence="7" id="KW-1185">Reference proteome</keyword>
<evidence type="ECO:0000256" key="3">
    <source>
        <dbReference type="ARBA" id="ARBA00023274"/>
    </source>
</evidence>
<dbReference type="SUPFAM" id="SSF57829">
    <property type="entry name" value="Zn-binding ribosomal proteins"/>
    <property type="match status" value="1"/>
</dbReference>
<dbReference type="Gene3D" id="2.20.28.120">
    <property type="entry name" value="Ribosomal protein L33"/>
    <property type="match status" value="1"/>
</dbReference>
<dbReference type="GO" id="GO:0006412">
    <property type="term" value="P:translation"/>
    <property type="evidence" value="ECO:0007669"/>
    <property type="project" value="UniProtKB-UniRule"/>
</dbReference>
<comment type="similarity">
    <text evidence="1 5">Belongs to the bacterial ribosomal protein bL33 family.</text>
</comment>
<dbReference type="GO" id="GO:0005840">
    <property type="term" value="C:ribosome"/>
    <property type="evidence" value="ECO:0007669"/>
    <property type="project" value="UniProtKB-KW"/>
</dbReference>
<dbReference type="NCBIfam" id="TIGR01023">
    <property type="entry name" value="rpmG_bact"/>
    <property type="match status" value="1"/>
</dbReference>
<dbReference type="AlphaFoldDB" id="A0A1I5Y9R7"/>
<evidence type="ECO:0000256" key="5">
    <source>
        <dbReference type="HAMAP-Rule" id="MF_00294"/>
    </source>
</evidence>
<organism evidence="6 7">
    <name type="scientific">Desemzia incerta</name>
    <dbReference type="NCBI Taxonomy" id="82801"/>
    <lineage>
        <taxon>Bacteria</taxon>
        <taxon>Bacillati</taxon>
        <taxon>Bacillota</taxon>
        <taxon>Bacilli</taxon>
        <taxon>Lactobacillales</taxon>
        <taxon>Carnobacteriaceae</taxon>
        <taxon>Desemzia</taxon>
    </lineage>
</organism>
<dbReference type="Proteomes" id="UP000199136">
    <property type="component" value="Unassembled WGS sequence"/>
</dbReference>
<dbReference type="Pfam" id="PF00471">
    <property type="entry name" value="Ribosomal_L33"/>
    <property type="match status" value="1"/>
</dbReference>
<dbReference type="RefSeq" id="WP_092480880.1">
    <property type="nucleotide sequence ID" value="NZ_FOXW01000007.1"/>
</dbReference>
<evidence type="ECO:0000313" key="7">
    <source>
        <dbReference type="Proteomes" id="UP000199136"/>
    </source>
</evidence>
<proteinExistence type="inferred from homology"/>
<reference evidence="6 7" key="1">
    <citation type="submission" date="2016-10" db="EMBL/GenBank/DDBJ databases">
        <authorList>
            <person name="de Groot N.N."/>
        </authorList>
    </citation>
    <scope>NUCLEOTIDE SEQUENCE [LARGE SCALE GENOMIC DNA]</scope>
    <source>
        <strain evidence="6 7">DSM 20581</strain>
    </source>
</reference>
<gene>
    <name evidence="5" type="primary">rpmG</name>
    <name evidence="6" type="ORF">SAMN04488506_1851</name>
</gene>
<keyword evidence="2 5" id="KW-0689">Ribosomal protein</keyword>
<name>A0A1I5Y9R7_9LACT</name>
<dbReference type="InterPro" id="IPR001705">
    <property type="entry name" value="Ribosomal_bL33"/>
</dbReference>
<sequence length="50" mass="5693">MSAKKTALACSICGSRNYTARAGETTRAERLEVKKFCKYCNKHTLHRETK</sequence>
<dbReference type="STRING" id="82801.SAMN04488506_1851"/>
<protein>
    <recommendedName>
        <fullName evidence="4 5">Large ribosomal subunit protein bL33</fullName>
    </recommendedName>
</protein>